<feature type="DNA-binding region" description="H-T-H motif" evidence="4">
    <location>
        <begin position="44"/>
        <end position="63"/>
    </location>
</feature>
<dbReference type="SUPFAM" id="SSF46689">
    <property type="entry name" value="Homeodomain-like"/>
    <property type="match status" value="1"/>
</dbReference>
<dbReference type="InterPro" id="IPR001647">
    <property type="entry name" value="HTH_TetR"/>
</dbReference>
<sequence>MPAQTSPHPPGPAPRRPRADATRNRARVSDAAVEVFAEKGLDATVADVARRAEVGNATVFRHFPTKADLLSEVAGRWMETWSADVAAYLQDDRDDTLRLLLAELLDRFRRDKFALDALWSGDFDDRMRLAREELMGRWSVALDRAVGAGLVAPDVTLDDLALLVLGMASRLSETGDAAPASWQRAARFAWAAVARPADV</sequence>
<evidence type="ECO:0000256" key="3">
    <source>
        <dbReference type="ARBA" id="ARBA00023163"/>
    </source>
</evidence>
<feature type="domain" description="HTH tetR-type" evidence="6">
    <location>
        <begin position="22"/>
        <end position="81"/>
    </location>
</feature>
<evidence type="ECO:0000313" key="8">
    <source>
        <dbReference type="Proteomes" id="UP001239215"/>
    </source>
</evidence>
<dbReference type="InterPro" id="IPR036271">
    <property type="entry name" value="Tet_transcr_reg_TetR-rel_C_sf"/>
</dbReference>
<feature type="region of interest" description="Disordered" evidence="5">
    <location>
        <begin position="1"/>
        <end position="24"/>
    </location>
</feature>
<proteinExistence type="predicted"/>
<dbReference type="PROSITE" id="PS50977">
    <property type="entry name" value="HTH_TETR_2"/>
    <property type="match status" value="1"/>
</dbReference>
<dbReference type="PROSITE" id="PS01081">
    <property type="entry name" value="HTH_TETR_1"/>
    <property type="match status" value="1"/>
</dbReference>
<dbReference type="GO" id="GO:0000976">
    <property type="term" value="F:transcription cis-regulatory region binding"/>
    <property type="evidence" value="ECO:0007669"/>
    <property type="project" value="TreeGrafter"/>
</dbReference>
<keyword evidence="1" id="KW-0805">Transcription regulation</keyword>
<keyword evidence="3" id="KW-0804">Transcription</keyword>
<organism evidence="7 8">
    <name type="scientific">Nocardioides zeae</name>
    <dbReference type="NCBI Taxonomy" id="1457234"/>
    <lineage>
        <taxon>Bacteria</taxon>
        <taxon>Bacillati</taxon>
        <taxon>Actinomycetota</taxon>
        <taxon>Actinomycetes</taxon>
        <taxon>Propionibacteriales</taxon>
        <taxon>Nocardioidaceae</taxon>
        <taxon>Nocardioides</taxon>
    </lineage>
</organism>
<dbReference type="GO" id="GO:0003700">
    <property type="term" value="F:DNA-binding transcription factor activity"/>
    <property type="evidence" value="ECO:0007669"/>
    <property type="project" value="TreeGrafter"/>
</dbReference>
<dbReference type="SUPFAM" id="SSF48498">
    <property type="entry name" value="Tetracyclin repressor-like, C-terminal domain"/>
    <property type="match status" value="1"/>
</dbReference>
<dbReference type="AlphaFoldDB" id="A0AAJ1U7H0"/>
<dbReference type="InterPro" id="IPR050109">
    <property type="entry name" value="HTH-type_TetR-like_transc_reg"/>
</dbReference>
<evidence type="ECO:0000256" key="1">
    <source>
        <dbReference type="ARBA" id="ARBA00023015"/>
    </source>
</evidence>
<dbReference type="Gene3D" id="1.10.357.10">
    <property type="entry name" value="Tetracycline Repressor, domain 2"/>
    <property type="match status" value="1"/>
</dbReference>
<dbReference type="PANTHER" id="PTHR30055">
    <property type="entry name" value="HTH-TYPE TRANSCRIPTIONAL REGULATOR RUTR"/>
    <property type="match status" value="1"/>
</dbReference>
<dbReference type="Pfam" id="PF00440">
    <property type="entry name" value="TetR_N"/>
    <property type="match status" value="1"/>
</dbReference>
<keyword evidence="2 4" id="KW-0238">DNA-binding</keyword>
<evidence type="ECO:0000259" key="6">
    <source>
        <dbReference type="PROSITE" id="PS50977"/>
    </source>
</evidence>
<dbReference type="Proteomes" id="UP001239215">
    <property type="component" value="Unassembled WGS sequence"/>
</dbReference>
<name>A0AAJ1U7H0_9ACTN</name>
<comment type="caution">
    <text evidence="7">The sequence shown here is derived from an EMBL/GenBank/DDBJ whole genome shotgun (WGS) entry which is preliminary data.</text>
</comment>
<dbReference type="EMBL" id="JAUTAN010000001">
    <property type="protein sequence ID" value="MDQ1106798.1"/>
    <property type="molecule type" value="Genomic_DNA"/>
</dbReference>
<evidence type="ECO:0000256" key="5">
    <source>
        <dbReference type="SAM" id="MobiDB-lite"/>
    </source>
</evidence>
<dbReference type="PANTHER" id="PTHR30055:SF234">
    <property type="entry name" value="HTH-TYPE TRANSCRIPTIONAL REGULATOR BETI"/>
    <property type="match status" value="1"/>
</dbReference>
<dbReference type="InterPro" id="IPR023772">
    <property type="entry name" value="DNA-bd_HTH_TetR-type_CS"/>
</dbReference>
<dbReference type="PRINTS" id="PR00455">
    <property type="entry name" value="HTHTETR"/>
</dbReference>
<reference evidence="7" key="1">
    <citation type="submission" date="2023-07" db="EMBL/GenBank/DDBJ databases">
        <title>Functional and genomic diversity of the sorghum phyllosphere microbiome.</title>
        <authorList>
            <person name="Shade A."/>
        </authorList>
    </citation>
    <scope>NUCLEOTIDE SEQUENCE</scope>
    <source>
        <strain evidence="7">SORGH_AS_1067</strain>
    </source>
</reference>
<evidence type="ECO:0000256" key="2">
    <source>
        <dbReference type="ARBA" id="ARBA00023125"/>
    </source>
</evidence>
<evidence type="ECO:0000256" key="4">
    <source>
        <dbReference type="PROSITE-ProRule" id="PRU00335"/>
    </source>
</evidence>
<accession>A0AAJ1U7H0</accession>
<evidence type="ECO:0000313" key="7">
    <source>
        <dbReference type="EMBL" id="MDQ1106798.1"/>
    </source>
</evidence>
<protein>
    <submittedName>
        <fullName evidence="7">AcrR family transcriptional regulator</fullName>
    </submittedName>
</protein>
<dbReference type="InterPro" id="IPR009057">
    <property type="entry name" value="Homeodomain-like_sf"/>
</dbReference>
<gene>
    <name evidence="7" type="ORF">QE405_004082</name>
</gene>
<dbReference type="RefSeq" id="WP_307205232.1">
    <property type="nucleotide sequence ID" value="NZ_JAUTAN010000001.1"/>
</dbReference>